<gene>
    <name evidence="5" type="ordered locus">Oweho_1219</name>
</gene>
<evidence type="ECO:0000256" key="3">
    <source>
        <dbReference type="RuleBase" id="RU003694"/>
    </source>
</evidence>
<dbReference type="Proteomes" id="UP000005631">
    <property type="component" value="Chromosome"/>
</dbReference>
<dbReference type="AlphaFoldDB" id="G8R634"/>
<accession>G8R634</accession>
<dbReference type="EMBL" id="CP003156">
    <property type="protein sequence ID" value="AEV32224.1"/>
    <property type="molecule type" value="Genomic_DNA"/>
</dbReference>
<dbReference type="STRING" id="926562.Oweho_1219"/>
<dbReference type="GO" id="GO:0006633">
    <property type="term" value="P:fatty acid biosynthetic process"/>
    <property type="evidence" value="ECO:0007669"/>
    <property type="project" value="TreeGrafter"/>
</dbReference>
<dbReference type="GO" id="GO:0004315">
    <property type="term" value="F:3-oxoacyl-[acyl-carrier-protein] synthase activity"/>
    <property type="evidence" value="ECO:0007669"/>
    <property type="project" value="TreeGrafter"/>
</dbReference>
<comment type="similarity">
    <text evidence="1 3">Belongs to the thiolase-like superfamily. Beta-ketoacyl-ACP synthases family.</text>
</comment>
<keyword evidence="2 3" id="KW-0808">Transferase</keyword>
<dbReference type="SUPFAM" id="SSF53901">
    <property type="entry name" value="Thiolase-like"/>
    <property type="match status" value="1"/>
</dbReference>
<dbReference type="InterPro" id="IPR014031">
    <property type="entry name" value="Ketoacyl_synth_C"/>
</dbReference>
<evidence type="ECO:0000313" key="5">
    <source>
        <dbReference type="EMBL" id="AEV32224.1"/>
    </source>
</evidence>
<dbReference type="Gene3D" id="3.40.47.10">
    <property type="match status" value="1"/>
</dbReference>
<name>G8R634_OWEHD</name>
<dbReference type="HOGENOM" id="CLU_000022_69_0_10"/>
<evidence type="ECO:0000259" key="4">
    <source>
        <dbReference type="PROSITE" id="PS52004"/>
    </source>
</evidence>
<dbReference type="InterPro" id="IPR016039">
    <property type="entry name" value="Thiolase-like"/>
</dbReference>
<protein>
    <submittedName>
        <fullName evidence="5">3-oxoacyl-(Acyl-carrier-protein) synthase</fullName>
    </submittedName>
</protein>
<dbReference type="InterPro" id="IPR000794">
    <property type="entry name" value="Beta-ketoacyl_synthase"/>
</dbReference>
<evidence type="ECO:0000256" key="1">
    <source>
        <dbReference type="ARBA" id="ARBA00008467"/>
    </source>
</evidence>
<organism evidence="5 6">
    <name type="scientific">Owenweeksia hongkongensis (strain DSM 17368 / CIP 108786 / JCM 12287 / NRRL B-23963 / UST20020801)</name>
    <dbReference type="NCBI Taxonomy" id="926562"/>
    <lineage>
        <taxon>Bacteria</taxon>
        <taxon>Pseudomonadati</taxon>
        <taxon>Bacteroidota</taxon>
        <taxon>Flavobacteriia</taxon>
        <taxon>Flavobacteriales</taxon>
        <taxon>Owenweeksiaceae</taxon>
        <taxon>Owenweeksia</taxon>
    </lineage>
</organism>
<dbReference type="Pfam" id="PF02801">
    <property type="entry name" value="Ketoacyl-synt_C"/>
    <property type="match status" value="1"/>
</dbReference>
<dbReference type="PATRIC" id="fig|926562.3.peg.1233"/>
<dbReference type="InterPro" id="IPR020841">
    <property type="entry name" value="PKS_Beta-ketoAc_synthase_dom"/>
</dbReference>
<dbReference type="KEGG" id="oho:Oweho_1219"/>
<dbReference type="RefSeq" id="WP_014201584.1">
    <property type="nucleotide sequence ID" value="NC_016599.1"/>
</dbReference>
<evidence type="ECO:0000313" key="6">
    <source>
        <dbReference type="Proteomes" id="UP000005631"/>
    </source>
</evidence>
<dbReference type="eggNOG" id="COG0304">
    <property type="taxonomic scope" value="Bacteria"/>
</dbReference>
<proteinExistence type="inferred from homology"/>
<dbReference type="PANTHER" id="PTHR11712">
    <property type="entry name" value="POLYKETIDE SYNTHASE-RELATED"/>
    <property type="match status" value="1"/>
</dbReference>
<dbReference type="PANTHER" id="PTHR11712:SF336">
    <property type="entry name" value="3-OXOACYL-[ACYL-CARRIER-PROTEIN] SYNTHASE, MITOCHONDRIAL"/>
    <property type="match status" value="1"/>
</dbReference>
<feature type="domain" description="Ketosynthase family 3 (KS3)" evidence="4">
    <location>
        <begin position="1"/>
        <end position="370"/>
    </location>
</feature>
<dbReference type="InterPro" id="IPR014030">
    <property type="entry name" value="Ketoacyl_synth_N"/>
</dbReference>
<reference evidence="5 6" key="1">
    <citation type="journal article" date="2012" name="Stand. Genomic Sci.">
        <title>Genome sequence of the orange-pigmented seawater bacterium Owenweeksia hongkongensis type strain (UST20020801(T)).</title>
        <authorList>
            <person name="Riedel T."/>
            <person name="Held B."/>
            <person name="Nolan M."/>
            <person name="Lucas S."/>
            <person name="Lapidus A."/>
            <person name="Tice H."/>
            <person name="Del Rio T.G."/>
            <person name="Cheng J.F."/>
            <person name="Han C."/>
            <person name="Tapia R."/>
            <person name="Goodwin L.A."/>
            <person name="Pitluck S."/>
            <person name="Liolios K."/>
            <person name="Mavromatis K."/>
            <person name="Pagani I."/>
            <person name="Ivanova N."/>
            <person name="Mikhailova N."/>
            <person name="Pati A."/>
            <person name="Chen A."/>
            <person name="Palaniappan K."/>
            <person name="Rohde M."/>
            <person name="Tindall B.J."/>
            <person name="Detter J.C."/>
            <person name="Goker M."/>
            <person name="Woyke T."/>
            <person name="Bristow J."/>
            <person name="Eisen J.A."/>
            <person name="Markowitz V."/>
            <person name="Hugenholtz P."/>
            <person name="Klenk H.P."/>
            <person name="Kyrpides N.C."/>
        </authorList>
    </citation>
    <scope>NUCLEOTIDE SEQUENCE</scope>
    <source>
        <strain evidence="6">DSM 17368 / JCM 12287 / NRRL B-23963</strain>
    </source>
</reference>
<dbReference type="PROSITE" id="PS52004">
    <property type="entry name" value="KS3_2"/>
    <property type="match status" value="1"/>
</dbReference>
<dbReference type="OrthoDB" id="9808669at2"/>
<sequence length="371" mass="39316">MNIYLGASGAINPLGNSVSSIFDAMKSGQTGIAKFPNAFDLGKDEFLGIIDEKLLPKGEGSKIYRMLNSSIQQTLEGLTDTSILKSPRTRLIVCSTKGDIDELEKGNPSGANLSRLGEHIQRKLQMKNEPLIVSSACISGLLGIINGARMIQQNLADHVLVVGADLVTKFTLSGFISFYATATGVSKPYDADRDGINLGEAAASTILSKDPSIFKKVEAEYLGGASANDANHISGPSRTGEGLFRSVKNALVDASLSAKSVDYISAHGTATSFNDEMESIAFDRHKMNEIPLNSFKGYFGHTLGAAGLLESLIGIESLRNNTLLKSYGFEKQGTSKNINVLSANKGGSFNTMLKTASGFGGSNAAGIFRKV</sequence>
<keyword evidence="6" id="KW-1185">Reference proteome</keyword>
<evidence type="ECO:0000256" key="2">
    <source>
        <dbReference type="ARBA" id="ARBA00022679"/>
    </source>
</evidence>
<dbReference type="Pfam" id="PF00109">
    <property type="entry name" value="ketoacyl-synt"/>
    <property type="match status" value="1"/>
</dbReference>
<dbReference type="SMART" id="SM00825">
    <property type="entry name" value="PKS_KS"/>
    <property type="match status" value="1"/>
</dbReference>